<organism evidence="9 11">
    <name type="scientific">Peronospora farinosa</name>
    <dbReference type="NCBI Taxonomy" id="134698"/>
    <lineage>
        <taxon>Eukaryota</taxon>
        <taxon>Sar</taxon>
        <taxon>Stramenopiles</taxon>
        <taxon>Oomycota</taxon>
        <taxon>Peronosporomycetes</taxon>
        <taxon>Peronosporales</taxon>
        <taxon>Peronosporaceae</taxon>
        <taxon>Peronospora</taxon>
    </lineage>
</organism>
<evidence type="ECO:0000256" key="5">
    <source>
        <dbReference type="ARBA" id="ARBA00022917"/>
    </source>
</evidence>
<sequence length="661" mass="74454">MLTKRFYHASSRRLLSAIRSLSTFRTHSCGELRQESHDGQRVTLSGWVDAIRPFGPISFLSLRDRHGVTQLVLEKKFLQLADDVVSKIRPESVIQASGIVRARPVNMRNDKMATGAVEVVVDKITELNSCVNLPIQVSTGSKVANEDTRLRHRYLDLRRPALQQNLIMRSHISLAARNFLCFEGFLEIETPTLFKSTPEGAREFLVPTRNKGLFYALTQSPQQYKQLLMVGGLDRYFQLARCYRDEGGRADRQPEFTQIDLEMSFVSREDIMHLVERLVKEIWKSADKELPDRPFVRMAFDEAMHRFGVDKPDTRYGIELQDVDDLLQDCEFAPFKTALANSYTKVYNNRGVIRAINAKNLASGAFSRKEIDELENVAKRASNSAGAFVVKVDAGKQWKSSLAKKLSVYEIDQLNERLDAEEGDILIFAAGSYHDVNTLLGRLRTHTSRLLYAKGFLQAELDPNNFHHLWVIDFPMFERSEDDNGNLYANEDKASLSATHHPFTAPRADHAMLLDNILIAAARSDGKSLLEDPEIVTKLLDITAQHYDIVCNGWELGGGSIRIHQAKLQQAIFEDVLELPSLQRQSFEHLLQALSQGAPPHGGIALGLDRLVAILCGAPSLRDVIAFPKSATGNELMTNAPGIVLPDQLKEYHIQVRHDDE</sequence>
<evidence type="ECO:0000313" key="8">
    <source>
        <dbReference type="EMBL" id="CAH0484605.1"/>
    </source>
</evidence>
<protein>
    <recommendedName>
        <fullName evidence="7">Aminoacyl-transfer RNA synthetases class-II family profile domain-containing protein</fullName>
    </recommendedName>
</protein>
<dbReference type="InterPro" id="IPR012340">
    <property type="entry name" value="NA-bd_OB-fold"/>
</dbReference>
<dbReference type="Gene3D" id="3.30.1360.30">
    <property type="entry name" value="GAD-like domain"/>
    <property type="match status" value="1"/>
</dbReference>
<keyword evidence="2" id="KW-0436">Ligase</keyword>
<evidence type="ECO:0000313" key="10">
    <source>
        <dbReference type="Proteomes" id="UP001157938"/>
    </source>
</evidence>
<keyword evidence="5" id="KW-0648">Protein biosynthesis</keyword>
<dbReference type="Pfam" id="PF01336">
    <property type="entry name" value="tRNA_anti-codon"/>
    <property type="match status" value="1"/>
</dbReference>
<dbReference type="Pfam" id="PF00152">
    <property type="entry name" value="tRNA-synt_2"/>
    <property type="match status" value="1"/>
</dbReference>
<dbReference type="InterPro" id="IPR004364">
    <property type="entry name" value="Aa-tRNA-synt_II"/>
</dbReference>
<dbReference type="SUPFAM" id="SSF55681">
    <property type="entry name" value="Class II aaRS and biotin synthetases"/>
    <property type="match status" value="1"/>
</dbReference>
<dbReference type="InterPro" id="IPR004115">
    <property type="entry name" value="GAD-like_sf"/>
</dbReference>
<dbReference type="InterPro" id="IPR004524">
    <property type="entry name" value="Asp-tRNA-ligase_1"/>
</dbReference>
<dbReference type="HAMAP" id="MF_00044">
    <property type="entry name" value="Asp_tRNA_synth_type1"/>
    <property type="match status" value="1"/>
</dbReference>
<dbReference type="GO" id="GO:0004815">
    <property type="term" value="F:aspartate-tRNA ligase activity"/>
    <property type="evidence" value="ECO:0007669"/>
    <property type="project" value="TreeGrafter"/>
</dbReference>
<dbReference type="InterPro" id="IPR006195">
    <property type="entry name" value="aa-tRNA-synth_II"/>
</dbReference>
<gene>
    <name evidence="8" type="ORF">PFR001_LOCUS351</name>
    <name evidence="9" type="ORF">PFR002_LOCUS907</name>
</gene>
<reference evidence="8 10" key="1">
    <citation type="submission" date="2021-11" db="EMBL/GenBank/DDBJ databases">
        <authorList>
            <person name="Islam A."/>
            <person name="Islam S."/>
            <person name="Flora M.S."/>
            <person name="Rahman M."/>
            <person name="Ziaur R.M."/>
            <person name="Epstein J.H."/>
            <person name="Hassan M."/>
            <person name="Klassen M."/>
            <person name="Woodard K."/>
            <person name="Webb A."/>
            <person name="Webby R.J."/>
            <person name="El Zowalaty M.E."/>
        </authorList>
    </citation>
    <scope>NUCLEOTIDE SEQUENCE [LARGE SCALE GENOMIC DNA]</scope>
    <source>
        <strain evidence="8">Pf1</strain>
    </source>
</reference>
<dbReference type="PRINTS" id="PR01042">
    <property type="entry name" value="TRNASYNTHASP"/>
</dbReference>
<dbReference type="Gene3D" id="2.40.50.140">
    <property type="entry name" value="Nucleic acid-binding proteins"/>
    <property type="match status" value="1"/>
</dbReference>
<dbReference type="NCBIfam" id="NF001750">
    <property type="entry name" value="PRK00476.1"/>
    <property type="match status" value="1"/>
</dbReference>
<dbReference type="SUPFAM" id="SSF50249">
    <property type="entry name" value="Nucleic acid-binding proteins"/>
    <property type="match status" value="1"/>
</dbReference>
<dbReference type="GO" id="GO:0003676">
    <property type="term" value="F:nucleic acid binding"/>
    <property type="evidence" value="ECO:0007669"/>
    <property type="project" value="InterPro"/>
</dbReference>
<dbReference type="AlphaFoldDB" id="A0AAV0SQX0"/>
<comment type="similarity">
    <text evidence="1">Belongs to the class-II aminoacyl-tRNA synthetase family. Type 1 subfamily.</text>
</comment>
<dbReference type="SUPFAM" id="SSF55261">
    <property type="entry name" value="GAD domain-like"/>
    <property type="match status" value="1"/>
</dbReference>
<dbReference type="Pfam" id="PF02938">
    <property type="entry name" value="GAD"/>
    <property type="match status" value="1"/>
</dbReference>
<reference evidence="9" key="2">
    <citation type="submission" date="2022-12" db="EMBL/GenBank/DDBJ databases">
        <authorList>
            <person name="Webb A."/>
        </authorList>
    </citation>
    <scope>NUCLEOTIDE SEQUENCE</scope>
    <source>
        <strain evidence="9">Pf2</strain>
    </source>
</reference>
<evidence type="ECO:0000313" key="9">
    <source>
        <dbReference type="EMBL" id="CAI5706125.1"/>
    </source>
</evidence>
<dbReference type="InterPro" id="IPR029351">
    <property type="entry name" value="GAD_dom"/>
</dbReference>
<dbReference type="InterPro" id="IPR004365">
    <property type="entry name" value="NA-bd_OB_tRNA"/>
</dbReference>
<name>A0AAV0SQX0_9STRA</name>
<accession>A0AAV0SQX0</accession>
<evidence type="ECO:0000313" key="11">
    <source>
        <dbReference type="Proteomes" id="UP001159659"/>
    </source>
</evidence>
<dbReference type="EMBL" id="CAKLBC010000039">
    <property type="protein sequence ID" value="CAH0484605.1"/>
    <property type="molecule type" value="Genomic_DNA"/>
</dbReference>
<comment type="caution">
    <text evidence="9">The sequence shown here is derived from an EMBL/GenBank/DDBJ whole genome shotgun (WGS) entry which is preliminary data.</text>
</comment>
<dbReference type="InterPro" id="IPR002312">
    <property type="entry name" value="Asp/Asn-tRNA-synth_IIb"/>
</dbReference>
<evidence type="ECO:0000256" key="1">
    <source>
        <dbReference type="ARBA" id="ARBA00006303"/>
    </source>
</evidence>
<evidence type="ECO:0000256" key="2">
    <source>
        <dbReference type="ARBA" id="ARBA00022598"/>
    </source>
</evidence>
<dbReference type="Proteomes" id="UP001157938">
    <property type="component" value="Unassembled WGS sequence"/>
</dbReference>
<dbReference type="GO" id="GO:0006422">
    <property type="term" value="P:aspartyl-tRNA aminoacylation"/>
    <property type="evidence" value="ECO:0007669"/>
    <property type="project" value="TreeGrafter"/>
</dbReference>
<proteinExistence type="inferred from homology"/>
<keyword evidence="10" id="KW-1185">Reference proteome</keyword>
<dbReference type="PROSITE" id="PS50862">
    <property type="entry name" value="AA_TRNA_LIGASE_II"/>
    <property type="match status" value="1"/>
</dbReference>
<dbReference type="GO" id="GO:0005524">
    <property type="term" value="F:ATP binding"/>
    <property type="evidence" value="ECO:0007669"/>
    <property type="project" value="UniProtKB-KW"/>
</dbReference>
<dbReference type="EMBL" id="CANTFK010000077">
    <property type="protein sequence ID" value="CAI5706125.1"/>
    <property type="molecule type" value="Genomic_DNA"/>
</dbReference>
<keyword evidence="4" id="KW-0067">ATP-binding</keyword>
<dbReference type="NCBIfam" id="TIGR00459">
    <property type="entry name" value="aspS_bact"/>
    <property type="match status" value="1"/>
</dbReference>
<dbReference type="InterPro" id="IPR047089">
    <property type="entry name" value="Asp-tRNA-ligase_1_N"/>
</dbReference>
<dbReference type="PANTHER" id="PTHR22594">
    <property type="entry name" value="ASPARTYL/LYSYL-TRNA SYNTHETASE"/>
    <property type="match status" value="1"/>
</dbReference>
<dbReference type="Proteomes" id="UP001159659">
    <property type="component" value="Unassembled WGS sequence"/>
</dbReference>
<dbReference type="Gene3D" id="3.30.930.10">
    <property type="entry name" value="Bira Bifunctional Protein, Domain 2"/>
    <property type="match status" value="1"/>
</dbReference>
<evidence type="ECO:0000256" key="6">
    <source>
        <dbReference type="ARBA" id="ARBA00023146"/>
    </source>
</evidence>
<dbReference type="PANTHER" id="PTHR22594:SF5">
    <property type="entry name" value="ASPARTATE--TRNA LIGASE, MITOCHONDRIAL"/>
    <property type="match status" value="1"/>
</dbReference>
<dbReference type="InterPro" id="IPR045864">
    <property type="entry name" value="aa-tRNA-synth_II/BPL/LPL"/>
</dbReference>
<keyword evidence="3" id="KW-0547">Nucleotide-binding</keyword>
<dbReference type="GO" id="GO:0005739">
    <property type="term" value="C:mitochondrion"/>
    <property type="evidence" value="ECO:0007669"/>
    <property type="project" value="TreeGrafter"/>
</dbReference>
<feature type="domain" description="Aminoacyl-transfer RNA synthetases class-II family profile" evidence="7">
    <location>
        <begin position="168"/>
        <end position="628"/>
    </location>
</feature>
<keyword evidence="6" id="KW-0030">Aminoacyl-tRNA synthetase</keyword>
<dbReference type="CDD" id="cd04317">
    <property type="entry name" value="EcAspRS_like_N"/>
    <property type="match status" value="1"/>
</dbReference>
<evidence type="ECO:0000256" key="4">
    <source>
        <dbReference type="ARBA" id="ARBA00022840"/>
    </source>
</evidence>
<evidence type="ECO:0000256" key="3">
    <source>
        <dbReference type="ARBA" id="ARBA00022741"/>
    </source>
</evidence>
<evidence type="ECO:0000259" key="7">
    <source>
        <dbReference type="PROSITE" id="PS50862"/>
    </source>
</evidence>